<comment type="caution">
    <text evidence="5">The sequence shown here is derived from an EMBL/GenBank/DDBJ whole genome shotgun (WGS) entry which is preliminary data.</text>
</comment>
<evidence type="ECO:0000256" key="2">
    <source>
        <dbReference type="ARBA" id="ARBA00022450"/>
    </source>
</evidence>
<keyword evidence="6" id="KW-1185">Reference proteome</keyword>
<dbReference type="InterPro" id="IPR020845">
    <property type="entry name" value="AMP-binding_CS"/>
</dbReference>
<reference evidence="5 6" key="1">
    <citation type="submission" date="2024-06" db="EMBL/GenBank/DDBJ databases">
        <title>The Natural Products Discovery Center: Release of the First 8490 Sequenced Strains for Exploring Actinobacteria Biosynthetic Diversity.</title>
        <authorList>
            <person name="Kalkreuter E."/>
            <person name="Kautsar S.A."/>
            <person name="Yang D."/>
            <person name="Bader C.D."/>
            <person name="Teijaro C.N."/>
            <person name="Fluegel L."/>
            <person name="Davis C.M."/>
            <person name="Simpson J.R."/>
            <person name="Lauterbach L."/>
            <person name="Steele A.D."/>
            <person name="Gui C."/>
            <person name="Meng S."/>
            <person name="Li G."/>
            <person name="Viehrig K."/>
            <person name="Ye F."/>
            <person name="Su P."/>
            <person name="Kiefer A.F."/>
            <person name="Nichols A."/>
            <person name="Cepeda A.J."/>
            <person name="Yan W."/>
            <person name="Fan B."/>
            <person name="Jiang Y."/>
            <person name="Adhikari A."/>
            <person name="Zheng C.-J."/>
            <person name="Schuster L."/>
            <person name="Cowan T.M."/>
            <person name="Smanski M.J."/>
            <person name="Chevrette M.G."/>
            <person name="De Carvalho L.P.S."/>
            <person name="Shen B."/>
        </authorList>
    </citation>
    <scope>NUCLEOTIDE SEQUENCE [LARGE SCALE GENOMIC DNA]</scope>
    <source>
        <strain evidence="5 6">NPDC001615</strain>
    </source>
</reference>
<dbReference type="Pfam" id="PF00501">
    <property type="entry name" value="AMP-binding"/>
    <property type="match status" value="1"/>
</dbReference>
<dbReference type="Gene3D" id="3.40.50.12780">
    <property type="entry name" value="N-terminal domain of ligase-like"/>
    <property type="match status" value="1"/>
</dbReference>
<organism evidence="5 6">
    <name type="scientific">Streptomyces violaceorubidus</name>
    <dbReference type="NCBI Taxonomy" id="284042"/>
    <lineage>
        <taxon>Bacteria</taxon>
        <taxon>Bacillati</taxon>
        <taxon>Actinomycetota</taxon>
        <taxon>Actinomycetes</taxon>
        <taxon>Kitasatosporales</taxon>
        <taxon>Streptomycetaceae</taxon>
        <taxon>Streptomyces</taxon>
    </lineage>
</organism>
<dbReference type="InterPro" id="IPR036736">
    <property type="entry name" value="ACP-like_sf"/>
</dbReference>
<dbReference type="SMART" id="SM00823">
    <property type="entry name" value="PKS_PP"/>
    <property type="match status" value="1"/>
</dbReference>
<keyword evidence="2" id="KW-0596">Phosphopantetheine</keyword>
<dbReference type="SUPFAM" id="SSF56801">
    <property type="entry name" value="Acetyl-CoA synthetase-like"/>
    <property type="match status" value="1"/>
</dbReference>
<dbReference type="Gene3D" id="3.30.559.10">
    <property type="entry name" value="Chloramphenicol acetyltransferase-like domain"/>
    <property type="match status" value="1"/>
</dbReference>
<accession>A0ABV1T5P5</accession>
<evidence type="ECO:0000259" key="4">
    <source>
        <dbReference type="PROSITE" id="PS50075"/>
    </source>
</evidence>
<dbReference type="InterPro" id="IPR000873">
    <property type="entry name" value="AMP-dep_synth/lig_dom"/>
</dbReference>
<protein>
    <submittedName>
        <fullName evidence="5">Amino acid adenylation domain-containing protein</fullName>
    </submittedName>
</protein>
<dbReference type="Gene3D" id="3.30.559.30">
    <property type="entry name" value="Nonribosomal peptide synthetase, condensation domain"/>
    <property type="match status" value="1"/>
</dbReference>
<dbReference type="InterPro" id="IPR001242">
    <property type="entry name" value="Condensation_dom"/>
</dbReference>
<dbReference type="InterPro" id="IPR010071">
    <property type="entry name" value="AA_adenyl_dom"/>
</dbReference>
<dbReference type="Pfam" id="PF00668">
    <property type="entry name" value="Condensation"/>
    <property type="match status" value="1"/>
</dbReference>
<dbReference type="Gene3D" id="3.30.300.30">
    <property type="match status" value="1"/>
</dbReference>
<proteinExistence type="predicted"/>
<evidence type="ECO:0000313" key="6">
    <source>
        <dbReference type="Proteomes" id="UP001496720"/>
    </source>
</evidence>
<gene>
    <name evidence="5" type="ORF">ABT188_32965</name>
</gene>
<dbReference type="Proteomes" id="UP001496720">
    <property type="component" value="Unassembled WGS sequence"/>
</dbReference>
<evidence type="ECO:0000256" key="1">
    <source>
        <dbReference type="ARBA" id="ARBA00001957"/>
    </source>
</evidence>
<dbReference type="Pfam" id="PF00550">
    <property type="entry name" value="PP-binding"/>
    <property type="match status" value="1"/>
</dbReference>
<dbReference type="InterPro" id="IPR042099">
    <property type="entry name" value="ANL_N_sf"/>
</dbReference>
<feature type="domain" description="Carrier" evidence="4">
    <location>
        <begin position="535"/>
        <end position="610"/>
    </location>
</feature>
<dbReference type="SUPFAM" id="SSF52777">
    <property type="entry name" value="CoA-dependent acyltransferases"/>
    <property type="match status" value="2"/>
</dbReference>
<dbReference type="SUPFAM" id="SSF47336">
    <property type="entry name" value="ACP-like"/>
    <property type="match status" value="1"/>
</dbReference>
<dbReference type="InterPro" id="IPR023213">
    <property type="entry name" value="CAT-like_dom_sf"/>
</dbReference>
<dbReference type="Gene3D" id="1.10.1200.10">
    <property type="entry name" value="ACP-like"/>
    <property type="match status" value="1"/>
</dbReference>
<dbReference type="InterPro" id="IPR045851">
    <property type="entry name" value="AMP-bd_C_sf"/>
</dbReference>
<name>A0ABV1T5P5_9ACTN</name>
<dbReference type="NCBIfam" id="TIGR01733">
    <property type="entry name" value="AA-adenyl-dom"/>
    <property type="match status" value="1"/>
</dbReference>
<sequence>MQPLHDRTERSVVGPPSESLHGRFSAIAAARPDAPALLHHGERIGYGLLDRASNAYAVRLADHGVGRGDLVPLRLPRSPELVAAVLAVLKLGAAYALIDERWPDGRVADVLTQLDAGVMVAAQTPPVTDGGADGPPVGLWTPPTGGLASVAAGAPGFVPVEVSGHESACVFFTSGTTGRPKGVLSPHRATTRLFRPGTFARFGPGTVLPQAAPVPWDAYSLELWAALLNGGTSLVVEEPYLSPAVLRAGIEQSGVDTVWLTGSLFNMLIDEDPTCLRGLRQVMTGGERLSVPHVRAFLAAHPDTTLLNGYGPVESTVFATVHRVVRQDCERPDGIPVGRPVPGTSVHILDGARACGTGEPGEICVAGDGLALGYLGRPELTAEKFSTVTVDGRAVRVYRTGDLGHRDEDGLLHYHGRADRQVKIRGHRLEPAEVEAQIERLLPQVRRCVVLPLRDASGAYRALAAFCRPYRAGDPLDGALRQLAPHLVQYHLPAHLLTVEDFPLTANGKLDEAALLALVPRRGGPAAPDAPPDAPGGETLAALVSRTFAAVLGLPDIPPATDFTALGGSSLDAGRVCARLAGHLGHPVPVSALLRGRTAEALTGWLQEHARSAPDIPAGQESDAVPLSPAQRGFLVAHLRHRDGRDAHCLTAWVVEGAVDRAALGAAVADVHHRHAALASAYRIIRGRAFAVPDPAPAPEVTALTGHATVQDALDSVRRALDASLDPEHGRLWRAVLAPAGGARWVLGYAVHHIAFDGWSEAVLAADLATAYNARRTGREPAWPAVLSAAQVHGLRAAHLHRAPTEDRRDEVAARLRGVPELRFPRGTQEAAAPLLRTEIALEPEVVAAVDALGTSTGQTRFAVLLSCYARALAATTGQEDFGIGVPVAQRFDERLERTVGCHIGTVCVRVTPRLLSEDPATSAVEAGRLTREALACQDIGIDEVVRAVGPPRSSRAPFYQNLFVLQDNAPPVLALDGCTTRHHRLPYLDVPAEIQAEVWPGPDGVLRLVITSGSAAVAPAAARRLATAFADLVTVLASA</sequence>
<dbReference type="InterPro" id="IPR020806">
    <property type="entry name" value="PKS_PP-bd"/>
</dbReference>
<dbReference type="InterPro" id="IPR009081">
    <property type="entry name" value="PP-bd_ACP"/>
</dbReference>
<dbReference type="PROSITE" id="PS00455">
    <property type="entry name" value="AMP_BINDING"/>
    <property type="match status" value="1"/>
</dbReference>
<dbReference type="EMBL" id="JBEOZY010000063">
    <property type="protein sequence ID" value="MER6169305.1"/>
    <property type="molecule type" value="Genomic_DNA"/>
</dbReference>
<comment type="cofactor">
    <cofactor evidence="1">
        <name>pantetheine 4'-phosphate</name>
        <dbReference type="ChEBI" id="CHEBI:47942"/>
    </cofactor>
</comment>
<dbReference type="PROSITE" id="PS50075">
    <property type="entry name" value="CARRIER"/>
    <property type="match status" value="1"/>
</dbReference>
<dbReference type="RefSeq" id="WP_352150484.1">
    <property type="nucleotide sequence ID" value="NZ_JBEOZY010000063.1"/>
</dbReference>
<dbReference type="PANTHER" id="PTHR45527">
    <property type="entry name" value="NONRIBOSOMAL PEPTIDE SYNTHETASE"/>
    <property type="match status" value="1"/>
</dbReference>
<keyword evidence="3" id="KW-0597">Phosphoprotein</keyword>
<dbReference type="PANTHER" id="PTHR45527:SF1">
    <property type="entry name" value="FATTY ACID SYNTHASE"/>
    <property type="match status" value="1"/>
</dbReference>
<evidence type="ECO:0000313" key="5">
    <source>
        <dbReference type="EMBL" id="MER6169305.1"/>
    </source>
</evidence>
<evidence type="ECO:0000256" key="3">
    <source>
        <dbReference type="ARBA" id="ARBA00022553"/>
    </source>
</evidence>